<comment type="caution">
    <text evidence="2">The sequence shown here is derived from an EMBL/GenBank/DDBJ whole genome shotgun (WGS) entry which is preliminary data.</text>
</comment>
<proteinExistence type="predicted"/>
<accession>A0A412PF55</accession>
<organism evidence="2 3">
    <name type="scientific">Solobacterium moorei</name>
    <dbReference type="NCBI Taxonomy" id="102148"/>
    <lineage>
        <taxon>Bacteria</taxon>
        <taxon>Bacillati</taxon>
        <taxon>Bacillota</taxon>
        <taxon>Erysipelotrichia</taxon>
        <taxon>Erysipelotrichales</taxon>
        <taxon>Erysipelotrichaceae</taxon>
        <taxon>Solobacterium</taxon>
    </lineage>
</organism>
<evidence type="ECO:0000256" key="1">
    <source>
        <dbReference type="SAM" id="Phobius"/>
    </source>
</evidence>
<feature type="transmembrane region" description="Helical" evidence="1">
    <location>
        <begin position="16"/>
        <end position="39"/>
    </location>
</feature>
<feature type="transmembrane region" description="Helical" evidence="1">
    <location>
        <begin position="59"/>
        <end position="79"/>
    </location>
</feature>
<dbReference type="EMBL" id="QRWX01000002">
    <property type="protein sequence ID" value="RGT56286.1"/>
    <property type="molecule type" value="Genomic_DNA"/>
</dbReference>
<sequence length="270" mass="30501">MLGKLIHFEFKSTYKLFLILIGAEFLLSIVLGMSVNTNLQIMSERMTNDPLYTSSSSTASFILVLMVVGIVVATFMMIFGSSVQHFHKNLLSGQGYLMHTLPVTTWELVLSKVITYLIYVVLFVLAQLVCLVGIMIGTGQFIDLIRTLDFDWLVHALKLVLDLGFLELCAAYLFSASQFLLLIYLCYSIGNLFPEHRLLVGIATFIILGMVVPSIFQFPSIFVVTFGAAQFMHALNYMSYQTMTLIYSIIMNVVFFAANVYILRYHLNLE</sequence>
<keyword evidence="1" id="KW-1133">Transmembrane helix</keyword>
<name>A0A412PF55_9FIRM</name>
<dbReference type="RefSeq" id="WP_118764796.1">
    <property type="nucleotide sequence ID" value="NZ_CABJCF010000002.1"/>
</dbReference>
<feature type="transmembrane region" description="Helical" evidence="1">
    <location>
        <begin position="244"/>
        <end position="263"/>
    </location>
</feature>
<evidence type="ECO:0000313" key="2">
    <source>
        <dbReference type="EMBL" id="RGT56286.1"/>
    </source>
</evidence>
<feature type="transmembrane region" description="Helical" evidence="1">
    <location>
        <begin position="198"/>
        <end position="224"/>
    </location>
</feature>
<dbReference type="AlphaFoldDB" id="A0A412PF55"/>
<dbReference type="Proteomes" id="UP000284731">
    <property type="component" value="Unassembled WGS sequence"/>
</dbReference>
<gene>
    <name evidence="2" type="ORF">DWX20_05635</name>
</gene>
<feature type="transmembrane region" description="Helical" evidence="1">
    <location>
        <begin position="116"/>
        <end position="139"/>
    </location>
</feature>
<evidence type="ECO:0000313" key="3">
    <source>
        <dbReference type="Proteomes" id="UP000284731"/>
    </source>
</evidence>
<reference evidence="2 3" key="1">
    <citation type="submission" date="2018-08" db="EMBL/GenBank/DDBJ databases">
        <title>A genome reference for cultivated species of the human gut microbiota.</title>
        <authorList>
            <person name="Zou Y."/>
            <person name="Xue W."/>
            <person name="Luo G."/>
        </authorList>
    </citation>
    <scope>NUCLEOTIDE SEQUENCE [LARGE SCALE GENOMIC DNA]</scope>
    <source>
        <strain evidence="2 3">AF18-46</strain>
    </source>
</reference>
<keyword evidence="1" id="KW-0472">Membrane</keyword>
<protein>
    <submittedName>
        <fullName evidence="2">Uncharacterized protein</fullName>
    </submittedName>
</protein>
<keyword evidence="1" id="KW-0812">Transmembrane</keyword>
<feature type="transmembrane region" description="Helical" evidence="1">
    <location>
        <begin position="159"/>
        <end position="186"/>
    </location>
</feature>